<dbReference type="OrthoDB" id="5916363at2"/>
<proteinExistence type="predicted"/>
<keyword evidence="1" id="KW-0732">Signal</keyword>
<gene>
    <name evidence="2" type="ORF">C0W81_15005</name>
</gene>
<dbReference type="EMBL" id="PYLY01000033">
    <property type="protein sequence ID" value="PSU02364.1"/>
    <property type="molecule type" value="Genomic_DNA"/>
</dbReference>
<dbReference type="AlphaFoldDB" id="A0A2T3HV66"/>
<protein>
    <recommendedName>
        <fullName evidence="4">Secreted protein</fullName>
    </recommendedName>
</protein>
<sequence length="183" mass="21416">MRVNKVKVYILVLVGNLFYSSSVYAFSCEFIPTPKSSITNDFFQYNQSLCSQETEYDNIPLLHSSLHSSEQAKQFSNWKQDHGYNTSDFWNKWSDNFSDHPIFTEYDDSMYYGLGFWLPKEYDHEQVEDIVDAEQWVLNHGVQMSIGFGEPSSNSTHVRLDYRWHTKSNVDDGVSLQVYVPFD</sequence>
<evidence type="ECO:0008006" key="4">
    <source>
        <dbReference type="Google" id="ProtNLM"/>
    </source>
</evidence>
<dbReference type="Proteomes" id="UP000241858">
    <property type="component" value="Unassembled WGS sequence"/>
</dbReference>
<feature type="chain" id="PRO_5015501094" description="Secreted protein" evidence="1">
    <location>
        <begin position="26"/>
        <end position="183"/>
    </location>
</feature>
<evidence type="ECO:0000313" key="2">
    <source>
        <dbReference type="EMBL" id="PSU02364.1"/>
    </source>
</evidence>
<evidence type="ECO:0000313" key="3">
    <source>
        <dbReference type="Proteomes" id="UP000241858"/>
    </source>
</evidence>
<feature type="signal peptide" evidence="1">
    <location>
        <begin position="1"/>
        <end position="25"/>
    </location>
</feature>
<organism evidence="2 3">
    <name type="scientific">Photobacterium aquimaris</name>
    <dbReference type="NCBI Taxonomy" id="512643"/>
    <lineage>
        <taxon>Bacteria</taxon>
        <taxon>Pseudomonadati</taxon>
        <taxon>Pseudomonadota</taxon>
        <taxon>Gammaproteobacteria</taxon>
        <taxon>Vibrionales</taxon>
        <taxon>Vibrionaceae</taxon>
        <taxon>Photobacterium</taxon>
    </lineage>
</organism>
<evidence type="ECO:0000256" key="1">
    <source>
        <dbReference type="SAM" id="SignalP"/>
    </source>
</evidence>
<accession>A0A2T3HV66</accession>
<comment type="caution">
    <text evidence="2">The sequence shown here is derived from an EMBL/GenBank/DDBJ whole genome shotgun (WGS) entry which is preliminary data.</text>
</comment>
<name>A0A2T3HV66_9GAMM</name>
<dbReference type="RefSeq" id="WP_060997881.1">
    <property type="nucleotide sequence ID" value="NZ_LNQZ01000009.1"/>
</dbReference>
<reference evidence="2 3" key="1">
    <citation type="submission" date="2018-03" db="EMBL/GenBank/DDBJ databases">
        <title>Whole genome sequencing of Histamine producing bacteria.</title>
        <authorList>
            <person name="Butler K."/>
        </authorList>
    </citation>
    <scope>NUCLEOTIDE SEQUENCE [LARGE SCALE GENOMIC DNA]</scope>
    <source>
        <strain evidence="2 3">DSM 23343</strain>
    </source>
</reference>